<dbReference type="RefSeq" id="WP_197002372.1">
    <property type="nucleotide sequence ID" value="NZ_BONS01000003.1"/>
</dbReference>
<evidence type="ECO:0008006" key="4">
    <source>
        <dbReference type="Google" id="ProtNLM"/>
    </source>
</evidence>
<dbReference type="AlphaFoldDB" id="A0A8J7GB82"/>
<proteinExistence type="predicted"/>
<evidence type="ECO:0000313" key="2">
    <source>
        <dbReference type="EMBL" id="MBG6135234.1"/>
    </source>
</evidence>
<evidence type="ECO:0000256" key="1">
    <source>
        <dbReference type="SAM" id="SignalP"/>
    </source>
</evidence>
<gene>
    <name evidence="2" type="ORF">IW245_001428</name>
</gene>
<organism evidence="2 3">
    <name type="scientific">Longispora fulva</name>
    <dbReference type="NCBI Taxonomy" id="619741"/>
    <lineage>
        <taxon>Bacteria</taxon>
        <taxon>Bacillati</taxon>
        <taxon>Actinomycetota</taxon>
        <taxon>Actinomycetes</taxon>
        <taxon>Micromonosporales</taxon>
        <taxon>Micromonosporaceae</taxon>
        <taxon>Longispora</taxon>
    </lineage>
</organism>
<sequence length="195" mass="21965">MRGRTLTPRIARMFAALAMVLAGLFVAVGPAQPAQAGSPCVPLYDRWGRIVGWDCPPQLWDPWGWNRPDPPCFCPDWVIEWRDLIDPERFLTDLNEGLSRERMGDTAGALDVLTQSAKELQGNQLTFGSVGQFYAEEGVYKEGQDDALADAGYLIASGERYLQKAMVDEQNAGYYNRLAMNRFDKAISRLMERRQ</sequence>
<keyword evidence="1" id="KW-0732">Signal</keyword>
<feature type="signal peptide" evidence="1">
    <location>
        <begin position="1"/>
        <end position="36"/>
    </location>
</feature>
<reference evidence="2" key="1">
    <citation type="submission" date="2020-11" db="EMBL/GenBank/DDBJ databases">
        <title>Sequencing the genomes of 1000 actinobacteria strains.</title>
        <authorList>
            <person name="Klenk H.-P."/>
        </authorList>
    </citation>
    <scope>NUCLEOTIDE SEQUENCE</scope>
    <source>
        <strain evidence="2">DSM 45356</strain>
    </source>
</reference>
<dbReference type="EMBL" id="JADOUF010000001">
    <property type="protein sequence ID" value="MBG6135234.1"/>
    <property type="molecule type" value="Genomic_DNA"/>
</dbReference>
<accession>A0A8J7GB82</accession>
<comment type="caution">
    <text evidence="2">The sequence shown here is derived from an EMBL/GenBank/DDBJ whole genome shotgun (WGS) entry which is preliminary data.</text>
</comment>
<name>A0A8J7GB82_9ACTN</name>
<dbReference type="Proteomes" id="UP000622552">
    <property type="component" value="Unassembled WGS sequence"/>
</dbReference>
<evidence type="ECO:0000313" key="3">
    <source>
        <dbReference type="Proteomes" id="UP000622552"/>
    </source>
</evidence>
<keyword evidence="3" id="KW-1185">Reference proteome</keyword>
<feature type="chain" id="PRO_5035198152" description="Tetratricopeptide repeat protein" evidence="1">
    <location>
        <begin position="37"/>
        <end position="195"/>
    </location>
</feature>
<protein>
    <recommendedName>
        <fullName evidence="4">Tetratricopeptide repeat protein</fullName>
    </recommendedName>
</protein>